<dbReference type="RefSeq" id="WP_256031326.1">
    <property type="nucleotide sequence ID" value="NZ_JAHLKM010000052.1"/>
</dbReference>
<keyword evidence="2" id="KW-1185">Reference proteome</keyword>
<reference evidence="1" key="1">
    <citation type="journal article" date="2023" name="Front. Microbiol.">
        <title>Genomic-based phylogenetic and metabolic analyses of the genus Natronomonas, and description of Natronomonas aquatica sp. nov.</title>
        <authorList>
            <person name="Garcia-Roldan A."/>
            <person name="Duran-Viseras A."/>
            <person name="de la Haba R.R."/>
            <person name="Corral P."/>
            <person name="Sanchez-Porro C."/>
            <person name="Ventosa A."/>
        </authorList>
    </citation>
    <scope>NUCLEOTIDE SEQUENCE</scope>
    <source>
        <strain evidence="1">F2-12</strain>
    </source>
</reference>
<dbReference type="Proteomes" id="UP001139494">
    <property type="component" value="Unassembled WGS sequence"/>
</dbReference>
<organism evidence="1 2">
    <name type="scientific">Natronomonas aquatica</name>
    <dbReference type="NCBI Taxonomy" id="2841590"/>
    <lineage>
        <taxon>Archaea</taxon>
        <taxon>Methanobacteriati</taxon>
        <taxon>Methanobacteriota</taxon>
        <taxon>Stenosarchaea group</taxon>
        <taxon>Halobacteria</taxon>
        <taxon>Halobacteriales</taxon>
        <taxon>Natronomonadaceae</taxon>
        <taxon>Natronomonas</taxon>
    </lineage>
</organism>
<protein>
    <submittedName>
        <fullName evidence="1">Uncharacterized protein</fullName>
    </submittedName>
</protein>
<sequence>MFVRNPAVTEWTLADLRRVGDPSAVFGGDAVCCSNWDSIPGLEGAFRRLCETDLPRVPFVFDPGDGRTALGVHRGDTDRSAAIREAAGSTAAVMHARD</sequence>
<proteinExistence type="predicted"/>
<name>A0A9R1CWD7_9EURY</name>
<comment type="caution">
    <text evidence="1">The sequence shown here is derived from an EMBL/GenBank/DDBJ whole genome shotgun (WGS) entry which is preliminary data.</text>
</comment>
<gene>
    <name evidence="1" type="ORF">KM295_16115</name>
</gene>
<evidence type="ECO:0000313" key="1">
    <source>
        <dbReference type="EMBL" id="MCQ4334977.1"/>
    </source>
</evidence>
<accession>A0A9R1CWD7</accession>
<evidence type="ECO:0000313" key="2">
    <source>
        <dbReference type="Proteomes" id="UP001139494"/>
    </source>
</evidence>
<dbReference type="EMBL" id="JAHLKM010000052">
    <property type="protein sequence ID" value="MCQ4334977.1"/>
    <property type="molecule type" value="Genomic_DNA"/>
</dbReference>
<dbReference type="AlphaFoldDB" id="A0A9R1CWD7"/>